<dbReference type="SUPFAM" id="SSF46689">
    <property type="entry name" value="Homeodomain-like"/>
    <property type="match status" value="2"/>
</dbReference>
<dbReference type="PROSITE" id="PS50110">
    <property type="entry name" value="RESPONSE_REGULATORY"/>
    <property type="match status" value="1"/>
</dbReference>
<keyword evidence="3" id="KW-0238">DNA-binding</keyword>
<dbReference type="GO" id="GO:0000160">
    <property type="term" value="P:phosphorelay signal transduction system"/>
    <property type="evidence" value="ECO:0007669"/>
    <property type="project" value="InterPro"/>
</dbReference>
<dbReference type="AlphaFoldDB" id="A0A7X5HXP6"/>
<dbReference type="InterPro" id="IPR020449">
    <property type="entry name" value="Tscrpt_reg_AraC-type_HTH"/>
</dbReference>
<feature type="coiled-coil region" evidence="7">
    <location>
        <begin position="114"/>
        <end position="141"/>
    </location>
</feature>
<accession>A0A7X5HXP6</accession>
<evidence type="ECO:0000256" key="4">
    <source>
        <dbReference type="ARBA" id="ARBA00023163"/>
    </source>
</evidence>
<dbReference type="Pfam" id="PF00072">
    <property type="entry name" value="Response_reg"/>
    <property type="match status" value="1"/>
</dbReference>
<dbReference type="RefSeq" id="WP_162371269.1">
    <property type="nucleotide sequence ID" value="NZ_JAAEEH010000044.1"/>
</dbReference>
<evidence type="ECO:0000256" key="1">
    <source>
        <dbReference type="ARBA" id="ARBA00018672"/>
    </source>
</evidence>
<protein>
    <recommendedName>
        <fullName evidence="1">Stage 0 sporulation protein A homolog</fullName>
    </recommendedName>
</protein>
<dbReference type="GO" id="GO:0043565">
    <property type="term" value="F:sequence-specific DNA binding"/>
    <property type="evidence" value="ECO:0007669"/>
    <property type="project" value="InterPro"/>
</dbReference>
<dbReference type="SMART" id="SM00448">
    <property type="entry name" value="REC"/>
    <property type="match status" value="1"/>
</dbReference>
<dbReference type="PROSITE" id="PS01124">
    <property type="entry name" value="HTH_ARAC_FAMILY_2"/>
    <property type="match status" value="1"/>
</dbReference>
<dbReference type="GO" id="GO:0003700">
    <property type="term" value="F:DNA-binding transcription factor activity"/>
    <property type="evidence" value="ECO:0007669"/>
    <property type="project" value="InterPro"/>
</dbReference>
<evidence type="ECO:0000256" key="7">
    <source>
        <dbReference type="SAM" id="Coils"/>
    </source>
</evidence>
<feature type="domain" description="HTH araC/xylS-type" evidence="8">
    <location>
        <begin position="420"/>
        <end position="518"/>
    </location>
</feature>
<dbReference type="PANTHER" id="PTHR43280">
    <property type="entry name" value="ARAC-FAMILY TRANSCRIPTIONAL REGULATOR"/>
    <property type="match status" value="1"/>
</dbReference>
<dbReference type="PRINTS" id="PR00032">
    <property type="entry name" value="HTHARAC"/>
</dbReference>
<feature type="modified residue" description="4-aspartylphosphate" evidence="6">
    <location>
        <position position="56"/>
    </location>
</feature>
<dbReference type="PANTHER" id="PTHR43280:SF28">
    <property type="entry name" value="HTH-TYPE TRANSCRIPTIONAL ACTIVATOR RHAS"/>
    <property type="match status" value="1"/>
</dbReference>
<proteinExistence type="predicted"/>
<dbReference type="SUPFAM" id="SSF52172">
    <property type="entry name" value="CheY-like"/>
    <property type="match status" value="1"/>
</dbReference>
<dbReference type="Proteomes" id="UP000461585">
    <property type="component" value="Unassembled WGS sequence"/>
</dbReference>
<dbReference type="InterPro" id="IPR018060">
    <property type="entry name" value="HTH_AraC"/>
</dbReference>
<keyword evidence="2" id="KW-0805">Transcription regulation</keyword>
<dbReference type="Pfam" id="PF12833">
    <property type="entry name" value="HTH_18"/>
    <property type="match status" value="1"/>
</dbReference>
<comment type="caution">
    <text evidence="10">The sequence shown here is derived from an EMBL/GenBank/DDBJ whole genome shotgun (WGS) entry which is preliminary data.</text>
</comment>
<feature type="domain" description="Response regulatory" evidence="9">
    <location>
        <begin position="3"/>
        <end position="121"/>
    </location>
</feature>
<comment type="function">
    <text evidence="5">May play the central regulatory role in sporulation. It may be an element of the effector pathway responsible for the activation of sporulation genes in response to nutritional stress. Spo0A may act in concert with spo0H (a sigma factor) to control the expression of some genes that are critical to the sporulation process.</text>
</comment>
<name>A0A7X5HXP6_9FIRM</name>
<evidence type="ECO:0000259" key="8">
    <source>
        <dbReference type="PROSITE" id="PS01124"/>
    </source>
</evidence>
<keyword evidence="4" id="KW-0804">Transcription</keyword>
<dbReference type="InterPro" id="IPR009057">
    <property type="entry name" value="Homeodomain-like_sf"/>
</dbReference>
<evidence type="ECO:0000313" key="10">
    <source>
        <dbReference type="EMBL" id="NDL68545.1"/>
    </source>
</evidence>
<dbReference type="InterPro" id="IPR018062">
    <property type="entry name" value="HTH_AraC-typ_CS"/>
</dbReference>
<evidence type="ECO:0000256" key="6">
    <source>
        <dbReference type="PROSITE-ProRule" id="PRU00169"/>
    </source>
</evidence>
<keyword evidence="11" id="KW-1185">Reference proteome</keyword>
<organism evidence="10 11">
    <name type="scientific">Anaerotalea alkaliphila</name>
    <dbReference type="NCBI Taxonomy" id="2662126"/>
    <lineage>
        <taxon>Bacteria</taxon>
        <taxon>Bacillati</taxon>
        <taxon>Bacillota</taxon>
        <taxon>Clostridia</taxon>
        <taxon>Eubacteriales</taxon>
        <taxon>Anaerotalea</taxon>
    </lineage>
</organism>
<dbReference type="InterPro" id="IPR001789">
    <property type="entry name" value="Sig_transdc_resp-reg_receiver"/>
</dbReference>
<dbReference type="SMART" id="SM00342">
    <property type="entry name" value="HTH_ARAC"/>
    <property type="match status" value="1"/>
</dbReference>
<gene>
    <name evidence="10" type="ORF">GXN74_12435</name>
</gene>
<dbReference type="Gene3D" id="1.10.10.60">
    <property type="entry name" value="Homeodomain-like"/>
    <property type="match status" value="2"/>
</dbReference>
<evidence type="ECO:0000313" key="11">
    <source>
        <dbReference type="Proteomes" id="UP000461585"/>
    </source>
</evidence>
<keyword evidence="7" id="KW-0175">Coiled coil</keyword>
<evidence type="ECO:0000259" key="9">
    <source>
        <dbReference type="PROSITE" id="PS50110"/>
    </source>
</evidence>
<dbReference type="InterPro" id="IPR011006">
    <property type="entry name" value="CheY-like_superfamily"/>
</dbReference>
<dbReference type="Gene3D" id="3.40.50.2300">
    <property type="match status" value="1"/>
</dbReference>
<evidence type="ECO:0000256" key="5">
    <source>
        <dbReference type="ARBA" id="ARBA00024867"/>
    </source>
</evidence>
<reference evidence="10 11" key="1">
    <citation type="submission" date="2020-01" db="EMBL/GenBank/DDBJ databases">
        <title>Anaeroalcalibacter tamaniensis gen. nov., sp. nov., moderately halophilic strictly anaerobic fermenter bacterium from mud volcano of Taman peninsula.</title>
        <authorList>
            <person name="Frolova A."/>
            <person name="Merkel A.Y."/>
            <person name="Slobodkin A.I."/>
        </authorList>
    </citation>
    <scope>NUCLEOTIDE SEQUENCE [LARGE SCALE GENOMIC DNA]</scope>
    <source>
        <strain evidence="10 11">F-3ap</strain>
    </source>
</reference>
<dbReference type="CDD" id="cd17536">
    <property type="entry name" value="REC_YesN-like"/>
    <property type="match status" value="1"/>
</dbReference>
<dbReference type="PROSITE" id="PS00041">
    <property type="entry name" value="HTH_ARAC_FAMILY_1"/>
    <property type="match status" value="1"/>
</dbReference>
<sequence>MIKLLIAEDEVIERNYLRMMVEEHYKGTVEIVGCARDGMEAFADALKYRPDIILMDIHMPKVNGLEVARQVKEQYPDTEILILTAHSRFEYAKQALQLGINEYLVKPYADEEFCAVLEKAMEKIEKRRARNQEQKELQQQIKIFGEMMEKEVIMDMICGMQMDEGQFNQLLNYLDIPHSAYVCAVIAGEDGSDAAFGNELMGMLKRKLKNHVKRVIGYSFLNSIVLFAMDDRLADPLYHRALGNELKHWMVDVYNVHGRVGLGRVHGELADMRSAYAEVMDGLDKEKRSGDSAVPLDGECETRHIHKKEDGLWKAVNDENLDGAVRILVEICGQLFSVQEQGSGMDVVRDYMKHLYFSISRNTSELVGIRMKTKEIWHAFEEIDAMGSMEEILNYMEGYMATVIRSMSLEKTQDRNRIVKSVKEYVDGHFGENISLQDLALQYDISFGHLSKSFKKVEGMTFTEYLTKIRMERAKVLLRDGSKTIYQVAYEVGFADPNYFSKSFKKYFGVNPKDYANR</sequence>
<evidence type="ECO:0000256" key="2">
    <source>
        <dbReference type="ARBA" id="ARBA00023015"/>
    </source>
</evidence>
<keyword evidence="6" id="KW-0597">Phosphoprotein</keyword>
<evidence type="ECO:0000256" key="3">
    <source>
        <dbReference type="ARBA" id="ARBA00023125"/>
    </source>
</evidence>
<dbReference type="EMBL" id="JAAEEH010000044">
    <property type="protein sequence ID" value="NDL68545.1"/>
    <property type="molecule type" value="Genomic_DNA"/>
</dbReference>